<feature type="domain" description="Reverse transcriptase" evidence="1">
    <location>
        <begin position="1"/>
        <end position="123"/>
    </location>
</feature>
<accession>A0AAV4AG33</accession>
<evidence type="ECO:0000313" key="2">
    <source>
        <dbReference type="EMBL" id="GFO10136.1"/>
    </source>
</evidence>
<comment type="caution">
    <text evidence="2">The sequence shown here is derived from an EMBL/GenBank/DDBJ whole genome shotgun (WGS) entry which is preliminary data.</text>
</comment>
<protein>
    <submittedName>
        <fullName evidence="2">LINE-1 retrotransposable element orf2 protein</fullName>
    </submittedName>
</protein>
<evidence type="ECO:0000313" key="3">
    <source>
        <dbReference type="Proteomes" id="UP000735302"/>
    </source>
</evidence>
<gene>
    <name evidence="2" type="ORF">PoB_003664100</name>
</gene>
<dbReference type="Proteomes" id="UP000735302">
    <property type="component" value="Unassembled WGS sequence"/>
</dbReference>
<dbReference type="SUPFAM" id="SSF56672">
    <property type="entry name" value="DNA/RNA polymerases"/>
    <property type="match status" value="1"/>
</dbReference>
<reference evidence="2 3" key="1">
    <citation type="journal article" date="2021" name="Elife">
        <title>Chloroplast acquisition without the gene transfer in kleptoplastic sea slugs, Plakobranchus ocellatus.</title>
        <authorList>
            <person name="Maeda T."/>
            <person name="Takahashi S."/>
            <person name="Yoshida T."/>
            <person name="Shimamura S."/>
            <person name="Takaki Y."/>
            <person name="Nagai Y."/>
            <person name="Toyoda A."/>
            <person name="Suzuki Y."/>
            <person name="Arimoto A."/>
            <person name="Ishii H."/>
            <person name="Satoh N."/>
            <person name="Nishiyama T."/>
            <person name="Hasebe M."/>
            <person name="Maruyama T."/>
            <person name="Minagawa J."/>
            <person name="Obokata J."/>
            <person name="Shigenobu S."/>
        </authorList>
    </citation>
    <scope>NUCLEOTIDE SEQUENCE [LARGE SCALE GENOMIC DNA]</scope>
</reference>
<dbReference type="Pfam" id="PF00078">
    <property type="entry name" value="RVT_1"/>
    <property type="match status" value="1"/>
</dbReference>
<dbReference type="InterPro" id="IPR043502">
    <property type="entry name" value="DNA/RNA_pol_sf"/>
</dbReference>
<organism evidence="2 3">
    <name type="scientific">Plakobranchus ocellatus</name>
    <dbReference type="NCBI Taxonomy" id="259542"/>
    <lineage>
        <taxon>Eukaryota</taxon>
        <taxon>Metazoa</taxon>
        <taxon>Spiralia</taxon>
        <taxon>Lophotrochozoa</taxon>
        <taxon>Mollusca</taxon>
        <taxon>Gastropoda</taxon>
        <taxon>Heterobranchia</taxon>
        <taxon>Euthyneura</taxon>
        <taxon>Panpulmonata</taxon>
        <taxon>Sacoglossa</taxon>
        <taxon>Placobranchoidea</taxon>
        <taxon>Plakobranchidae</taxon>
        <taxon>Plakobranchus</taxon>
    </lineage>
</organism>
<proteinExistence type="predicted"/>
<evidence type="ECO:0000259" key="1">
    <source>
        <dbReference type="PROSITE" id="PS50878"/>
    </source>
</evidence>
<dbReference type="InterPro" id="IPR000477">
    <property type="entry name" value="RT_dom"/>
</dbReference>
<name>A0AAV4AG33_9GAST</name>
<dbReference type="PROSITE" id="PS50878">
    <property type="entry name" value="RT_POL"/>
    <property type="match status" value="1"/>
</dbReference>
<sequence>MHQFCMFLSTCTCTSTSQTNTSLHTCFIDYSKAFDCVNHEKMWQTLHKMHFHPKIIRLVKSLYEGQQSAVQLEYGTTEWFPVTKGVRQGCILSPHLFSLYTEEIMRDVEFDPRKDEYDEPRLQ</sequence>
<dbReference type="PANTHER" id="PTHR47027">
    <property type="entry name" value="REVERSE TRANSCRIPTASE DOMAIN-CONTAINING PROTEIN"/>
    <property type="match status" value="1"/>
</dbReference>
<keyword evidence="3" id="KW-1185">Reference proteome</keyword>
<dbReference type="AlphaFoldDB" id="A0AAV4AG33"/>
<dbReference type="PANTHER" id="PTHR47027:SF8">
    <property type="entry name" value="RIBONUCLEASE H"/>
    <property type="match status" value="1"/>
</dbReference>
<dbReference type="EMBL" id="BLXT01004147">
    <property type="protein sequence ID" value="GFO10136.1"/>
    <property type="molecule type" value="Genomic_DNA"/>
</dbReference>